<dbReference type="Proteomes" id="UP001287445">
    <property type="component" value="Unassembled WGS sequence"/>
</dbReference>
<accession>A0AAJ2R8R9</accession>
<sequence>MPFDVHLWRCGAWLAVPRGQLAGFAFWPWMGFRFSIDSNESFVFHAAIEAVGRYLRFQAIHLLENEGSHQIPAAGESRNGATEVRQVLIGFWTGIRPS</sequence>
<dbReference type="AlphaFoldDB" id="A0AAJ2R8R9"/>
<evidence type="ECO:0000313" key="1">
    <source>
        <dbReference type="EMBL" id="MDX4957202.1"/>
    </source>
</evidence>
<evidence type="ECO:0000313" key="2">
    <source>
        <dbReference type="Proteomes" id="UP001287445"/>
    </source>
</evidence>
<organism evidence="1 2">
    <name type="scientific">Delftia acidovorans</name>
    <name type="common">Pseudomonas acidovorans</name>
    <name type="synonym">Comamonas acidovorans</name>
    <dbReference type="NCBI Taxonomy" id="80866"/>
    <lineage>
        <taxon>Bacteria</taxon>
        <taxon>Pseudomonadati</taxon>
        <taxon>Pseudomonadota</taxon>
        <taxon>Betaproteobacteria</taxon>
        <taxon>Burkholderiales</taxon>
        <taxon>Comamonadaceae</taxon>
        <taxon>Delftia</taxon>
    </lineage>
</organism>
<comment type="caution">
    <text evidence="1">The sequence shown here is derived from an EMBL/GenBank/DDBJ whole genome shotgun (WGS) entry which is preliminary data.</text>
</comment>
<name>A0AAJ2R8R9_DELAC</name>
<protein>
    <submittedName>
        <fullName evidence="1">Uncharacterized protein</fullName>
    </submittedName>
</protein>
<reference evidence="1" key="1">
    <citation type="submission" date="2023-11" db="EMBL/GenBank/DDBJ databases">
        <title>Identification and selenium tolerance of Delftia acidovorans R3-25.</title>
        <authorList>
            <person name="Zhang S."/>
            <person name="Liu Y."/>
            <person name="Guo Y."/>
        </authorList>
    </citation>
    <scope>NUCLEOTIDE SEQUENCE</scope>
    <source>
        <strain evidence="1">R3-25</strain>
    </source>
</reference>
<proteinExistence type="predicted"/>
<dbReference type="RefSeq" id="WP_319076675.1">
    <property type="nucleotide sequence ID" value="NZ_JAWWMZ010000016.1"/>
</dbReference>
<dbReference type="EMBL" id="JAWWMZ010000016">
    <property type="protein sequence ID" value="MDX4957202.1"/>
    <property type="molecule type" value="Genomic_DNA"/>
</dbReference>
<gene>
    <name evidence="1" type="ORF">SGN30_27615</name>
</gene>